<feature type="chain" id="PRO_5039344130" evidence="1">
    <location>
        <begin position="22"/>
        <end position="154"/>
    </location>
</feature>
<reference evidence="2" key="1">
    <citation type="submission" date="2021-01" db="EMBL/GenBank/DDBJ databases">
        <title>Whole genome shotgun sequence of Spirilliplanes yamanashiensis NBRC 15828.</title>
        <authorList>
            <person name="Komaki H."/>
            <person name="Tamura T."/>
        </authorList>
    </citation>
    <scope>NUCLEOTIDE SEQUENCE</scope>
    <source>
        <strain evidence="2">NBRC 15828</strain>
    </source>
</reference>
<protein>
    <submittedName>
        <fullName evidence="2">Uncharacterized protein</fullName>
    </submittedName>
</protein>
<name>A0A8J3YEB5_9ACTN</name>
<dbReference type="EMBL" id="BOOY01000038">
    <property type="protein sequence ID" value="GIJ06128.1"/>
    <property type="molecule type" value="Genomic_DNA"/>
</dbReference>
<evidence type="ECO:0000313" key="2">
    <source>
        <dbReference type="EMBL" id="GIJ06128.1"/>
    </source>
</evidence>
<proteinExistence type="predicted"/>
<accession>A0A8J3YEB5</accession>
<comment type="caution">
    <text evidence="2">The sequence shown here is derived from an EMBL/GenBank/DDBJ whole genome shotgun (WGS) entry which is preliminary data.</text>
</comment>
<keyword evidence="1" id="KW-0732">Signal</keyword>
<evidence type="ECO:0000256" key="1">
    <source>
        <dbReference type="SAM" id="SignalP"/>
    </source>
</evidence>
<dbReference type="RefSeq" id="WP_203941315.1">
    <property type="nucleotide sequence ID" value="NZ_BAAAGJ010000014.1"/>
</dbReference>
<keyword evidence="3" id="KW-1185">Reference proteome</keyword>
<organism evidence="2 3">
    <name type="scientific">Spirilliplanes yamanashiensis</name>
    <dbReference type="NCBI Taxonomy" id="42233"/>
    <lineage>
        <taxon>Bacteria</taxon>
        <taxon>Bacillati</taxon>
        <taxon>Actinomycetota</taxon>
        <taxon>Actinomycetes</taxon>
        <taxon>Micromonosporales</taxon>
        <taxon>Micromonosporaceae</taxon>
        <taxon>Spirilliplanes</taxon>
    </lineage>
</organism>
<sequence length="154" mass="16580">MRTKLVSALVTIGLLAAAGFAAVSARRLGPQPPPSGPLADALGDRVVKLMETSFREAVSGRAEPVRCAARPFGARPENLSRAAQATTIYAWVFCRAERTGRTLHTPVAVRLDGEPALRMPEKGPADERSVRRVFPADVRDNLRATRHDDLATAV</sequence>
<feature type="signal peptide" evidence="1">
    <location>
        <begin position="1"/>
        <end position="21"/>
    </location>
</feature>
<dbReference type="AlphaFoldDB" id="A0A8J3YEB5"/>
<evidence type="ECO:0000313" key="3">
    <source>
        <dbReference type="Proteomes" id="UP000652013"/>
    </source>
</evidence>
<gene>
    <name evidence="2" type="ORF">Sya03_54800</name>
</gene>
<dbReference type="Proteomes" id="UP000652013">
    <property type="component" value="Unassembled WGS sequence"/>
</dbReference>